<dbReference type="PANTHER" id="PTHR47151">
    <property type="entry name" value="LEU/ILE/VAL-BINDING ABC TRANSPORTER SUBUNIT"/>
    <property type="match status" value="1"/>
</dbReference>
<evidence type="ECO:0000256" key="4">
    <source>
        <dbReference type="SAM" id="SignalP"/>
    </source>
</evidence>
<dbReference type="SUPFAM" id="SSF53822">
    <property type="entry name" value="Periplasmic binding protein-like I"/>
    <property type="match status" value="1"/>
</dbReference>
<dbReference type="CDD" id="cd06342">
    <property type="entry name" value="PBP1_ABC_LIVBP-like"/>
    <property type="match status" value="1"/>
</dbReference>
<reference evidence="6 7" key="1">
    <citation type="submission" date="2023-06" db="EMBL/GenBank/DDBJ databases">
        <title>Cellulomonas sp. MW9 Whole genome sequence.</title>
        <authorList>
            <person name="Park S."/>
        </authorList>
    </citation>
    <scope>NUCLEOTIDE SEQUENCE [LARGE SCALE GENOMIC DNA]</scope>
    <source>
        <strain evidence="6 7">MW9</strain>
    </source>
</reference>
<dbReference type="EMBL" id="JAUCGR010000001">
    <property type="protein sequence ID" value="MDM7830123.1"/>
    <property type="molecule type" value="Genomic_DNA"/>
</dbReference>
<dbReference type="InterPro" id="IPR028081">
    <property type="entry name" value="Leu-bd"/>
</dbReference>
<evidence type="ECO:0000313" key="7">
    <source>
        <dbReference type="Proteomes" id="UP001321453"/>
    </source>
</evidence>
<evidence type="ECO:0000256" key="2">
    <source>
        <dbReference type="ARBA" id="ARBA00022729"/>
    </source>
</evidence>
<feature type="domain" description="Leucine-binding protein" evidence="5">
    <location>
        <begin position="85"/>
        <end position="413"/>
    </location>
</feature>
<evidence type="ECO:0000256" key="3">
    <source>
        <dbReference type="SAM" id="MobiDB-lite"/>
    </source>
</evidence>
<gene>
    <name evidence="6" type="ORF">QRT05_02145</name>
</gene>
<keyword evidence="7" id="KW-1185">Reference proteome</keyword>
<dbReference type="InterPro" id="IPR028082">
    <property type="entry name" value="Peripla_BP_I"/>
</dbReference>
<dbReference type="RefSeq" id="WP_289444803.1">
    <property type="nucleotide sequence ID" value="NZ_JAUCGR010000001.1"/>
</dbReference>
<dbReference type="Pfam" id="PF13458">
    <property type="entry name" value="Peripla_BP_6"/>
    <property type="match status" value="1"/>
</dbReference>
<evidence type="ECO:0000259" key="5">
    <source>
        <dbReference type="Pfam" id="PF13458"/>
    </source>
</evidence>
<accession>A0ABT7S3C9</accession>
<evidence type="ECO:0000256" key="1">
    <source>
        <dbReference type="ARBA" id="ARBA00010062"/>
    </source>
</evidence>
<dbReference type="Proteomes" id="UP001321453">
    <property type="component" value="Unassembled WGS sequence"/>
</dbReference>
<feature type="compositionally biased region" description="Polar residues" evidence="3">
    <location>
        <begin position="37"/>
        <end position="57"/>
    </location>
</feature>
<keyword evidence="2 4" id="KW-0732">Signal</keyword>
<comment type="similarity">
    <text evidence="1">Belongs to the leucine-binding protein family.</text>
</comment>
<feature type="signal peptide" evidence="4">
    <location>
        <begin position="1"/>
        <end position="22"/>
    </location>
</feature>
<evidence type="ECO:0000313" key="6">
    <source>
        <dbReference type="EMBL" id="MDM7830123.1"/>
    </source>
</evidence>
<proteinExistence type="inferred from homology"/>
<protein>
    <submittedName>
        <fullName evidence="6">Branched-chain amino acid ABC transporter substrate-binding protein</fullName>
    </submittedName>
</protein>
<sequence length="413" mass="42015">MRRSTPTMTGAALVLVAGLVLAGCSSKDDSKDAAAPSGSTSAEAPSGALSIQPQVQIDTKGAEVPAADTSNAADPAGDGSAKCDPVSIGMAGALTGPNAALGINILNGAKLAVDAHNAANPDCQVTVKEFDTEGDPQKATQVAPTIVGDASIIGLLGPAFSGETAAVGPVFSQAGLLSLTASATNPDLVKNGWTNFFRGLANDAVQGPSVAAYMVNTLKYAKVCVVQDDSDYGVGLATEITKGLGAAADANCAAKVKTGDKDFSATVQIIKGESPDAVFYAGYYAEGAPFAAQLKESGVTAAFVSADGTNDPQFVKQAGSAAKDAYLSCPCGPAPEKFAADYKAKFNQDSGVYSVEAYDLATIMLKGIDSGVKDRAGLVDFVKNYDGDGLARHYKWNADGELASALIWIYQVK</sequence>
<feature type="region of interest" description="Disordered" evidence="3">
    <location>
        <begin position="26"/>
        <end position="81"/>
    </location>
</feature>
<feature type="chain" id="PRO_5046076835" evidence="4">
    <location>
        <begin position="23"/>
        <end position="413"/>
    </location>
</feature>
<name>A0ABT7S3C9_9CELL</name>
<dbReference type="Gene3D" id="3.40.50.2300">
    <property type="match status" value="2"/>
</dbReference>
<comment type="caution">
    <text evidence="6">The sequence shown here is derived from an EMBL/GenBank/DDBJ whole genome shotgun (WGS) entry which is preliminary data.</text>
</comment>
<organism evidence="6 7">
    <name type="scientific">Cellulomonas edaphi</name>
    <dbReference type="NCBI Taxonomy" id="3053468"/>
    <lineage>
        <taxon>Bacteria</taxon>
        <taxon>Bacillati</taxon>
        <taxon>Actinomycetota</taxon>
        <taxon>Actinomycetes</taxon>
        <taxon>Micrococcales</taxon>
        <taxon>Cellulomonadaceae</taxon>
        <taxon>Cellulomonas</taxon>
    </lineage>
</organism>
<dbReference type="PROSITE" id="PS51257">
    <property type="entry name" value="PROKAR_LIPOPROTEIN"/>
    <property type="match status" value="1"/>
</dbReference>
<dbReference type="PANTHER" id="PTHR47151:SF2">
    <property type="entry name" value="AMINO ACID BINDING PROTEIN"/>
    <property type="match status" value="1"/>
</dbReference>